<dbReference type="Proteomes" id="UP000198900">
    <property type="component" value="Unassembled WGS sequence"/>
</dbReference>
<gene>
    <name evidence="1" type="ORF">SAMN04487926_13823</name>
</gene>
<protein>
    <submittedName>
        <fullName evidence="1">TIGR02646 family protein</fullName>
    </submittedName>
</protein>
<dbReference type="EMBL" id="FNDI01000038">
    <property type="protein sequence ID" value="SDJ22464.1"/>
    <property type="molecule type" value="Genomic_DNA"/>
</dbReference>
<dbReference type="AlphaFoldDB" id="A0A7Z7BH23"/>
<organism evidence="1 2">
    <name type="scientific">Paraburkholderia steynii</name>
    <dbReference type="NCBI Taxonomy" id="1245441"/>
    <lineage>
        <taxon>Bacteria</taxon>
        <taxon>Pseudomonadati</taxon>
        <taxon>Pseudomonadota</taxon>
        <taxon>Betaproteobacteria</taxon>
        <taxon>Burkholderiales</taxon>
        <taxon>Burkholderiaceae</taxon>
        <taxon>Paraburkholderia</taxon>
    </lineage>
</organism>
<accession>A0A7Z7BH23</accession>
<evidence type="ECO:0000313" key="2">
    <source>
        <dbReference type="Proteomes" id="UP000198900"/>
    </source>
</evidence>
<comment type="caution">
    <text evidence="1">The sequence shown here is derived from an EMBL/GenBank/DDBJ whole genome shotgun (WGS) entry which is preliminary data.</text>
</comment>
<evidence type="ECO:0000313" key="1">
    <source>
        <dbReference type="EMBL" id="SDJ22464.1"/>
    </source>
</evidence>
<proteinExistence type="predicted"/>
<dbReference type="Gene3D" id="1.10.30.50">
    <property type="match status" value="1"/>
</dbReference>
<reference evidence="1" key="1">
    <citation type="submission" date="2016-10" db="EMBL/GenBank/DDBJ databases">
        <authorList>
            <person name="Varghese N."/>
            <person name="Submissions S."/>
        </authorList>
    </citation>
    <scope>NUCLEOTIDE SEQUENCE [LARGE SCALE GENOMIC DNA]</scope>
    <source>
        <strain evidence="1">YR281</strain>
    </source>
</reference>
<sequence length="256" mass="30136">MTTKSQRIQQLVEEGQTFFSAPHEYQYLFVCARTLWRRERRLSRRKNTDRWPALRSVKATNTKGKPIDFGVQIQKALRDHLAQLQKNRCCYCRRWLQNIAYARPVEHVLSRDEYPRFSLHYWNLAAACHDCNHRKSSHPWGTWHKHGYPSPRCIKDFFHPRFHDYDAHIRYVRVETNTISVAVYLGLSPQGRQLCRDLLGFISKVDALVHNNPRMSNAITKIQGYGGKNENRVATQRVDEFLDALNGAVYRLALKR</sequence>
<name>A0A7Z7BH23_9BURK</name>
<keyword evidence="2" id="KW-1185">Reference proteome</keyword>